<evidence type="ECO:0000256" key="10">
    <source>
        <dbReference type="SAM" id="SignalP"/>
    </source>
</evidence>
<evidence type="ECO:0000256" key="6">
    <source>
        <dbReference type="ARBA" id="ARBA00023329"/>
    </source>
</evidence>
<keyword evidence="6" id="KW-0968">Cytoplasmic vesicle</keyword>
<gene>
    <name evidence="12" type="ORF">SAY87_026392</name>
</gene>
<comment type="function">
    <text evidence="7">Involved in the regulation of gamete interactions during the double fertilization and to prevent multiple-pollen tube attraction; mediates the redistribution of the gamete fusogen HAP2/GCS1 to the cell surface after secretion upon sperm arrival.</text>
</comment>
<keyword evidence="13" id="KW-1185">Reference proteome</keyword>
<comment type="similarity">
    <text evidence="8">Belongs to the plant egg cell-secreted peptide family.</text>
</comment>
<dbReference type="GO" id="GO:0009567">
    <property type="term" value="P:double fertilization forming a zygote and endosperm"/>
    <property type="evidence" value="ECO:0007669"/>
    <property type="project" value="InterPro"/>
</dbReference>
<sequence length="141" mass="15187">MVTMAAIKLGSAAVFLLALLSGAQATRTLMGPRLDLAARLRLIDDQEPPSCWESLFQIQSCTGEVIMFFINGETYLGPKCCAAIRAIEHDCWPDLLSSLGYTTEETNVLEEYCDGSELGPKPLPVTPKAKVADPLEGSPSP</sequence>
<evidence type="ECO:0000256" key="4">
    <source>
        <dbReference type="ARBA" id="ARBA00022729"/>
    </source>
</evidence>
<comment type="caution">
    <text evidence="12">The sequence shown here is derived from an EMBL/GenBank/DDBJ whole genome shotgun (WGS) entry which is preliminary data.</text>
</comment>
<evidence type="ECO:0000256" key="1">
    <source>
        <dbReference type="ARBA" id="ARBA00004541"/>
    </source>
</evidence>
<comment type="subcellular location">
    <subcellularLocation>
        <location evidence="1">Cytoplasmic vesicle</location>
    </subcellularLocation>
    <subcellularLocation>
        <location evidence="2">Secreted</location>
    </subcellularLocation>
</comment>
<dbReference type="InterPro" id="IPR008502">
    <property type="entry name" value="Prolamin-like"/>
</dbReference>
<dbReference type="AlphaFoldDB" id="A0AAN7JKP6"/>
<reference evidence="12 13" key="1">
    <citation type="journal article" date="2023" name="Hortic Res">
        <title>Pangenome of water caltrop reveals structural variations and asymmetric subgenome divergence after allopolyploidization.</title>
        <authorList>
            <person name="Zhang X."/>
            <person name="Chen Y."/>
            <person name="Wang L."/>
            <person name="Yuan Y."/>
            <person name="Fang M."/>
            <person name="Shi L."/>
            <person name="Lu R."/>
            <person name="Comes H.P."/>
            <person name="Ma Y."/>
            <person name="Chen Y."/>
            <person name="Huang G."/>
            <person name="Zhou Y."/>
            <person name="Zheng Z."/>
            <person name="Qiu Y."/>
        </authorList>
    </citation>
    <scope>NUCLEOTIDE SEQUENCE [LARGE SCALE GENOMIC DNA]</scope>
    <source>
        <tissue evidence="12">Roots</tissue>
    </source>
</reference>
<evidence type="ECO:0000256" key="7">
    <source>
        <dbReference type="ARBA" id="ARBA00034457"/>
    </source>
</evidence>
<evidence type="ECO:0000313" key="13">
    <source>
        <dbReference type="Proteomes" id="UP001345219"/>
    </source>
</evidence>
<evidence type="ECO:0000256" key="5">
    <source>
        <dbReference type="ARBA" id="ARBA00023279"/>
    </source>
</evidence>
<dbReference type="PANTHER" id="PTHR35293">
    <property type="entry name" value="EGG CELL-SECRETED PROTEIN 1.5"/>
    <property type="match status" value="1"/>
</dbReference>
<dbReference type="GO" id="GO:2000008">
    <property type="term" value="P:regulation of protein localization to cell surface"/>
    <property type="evidence" value="ECO:0007669"/>
    <property type="project" value="UniProtKB-ARBA"/>
</dbReference>
<dbReference type="GO" id="GO:0031410">
    <property type="term" value="C:cytoplasmic vesicle"/>
    <property type="evidence" value="ECO:0007669"/>
    <property type="project" value="UniProtKB-SubCell"/>
</dbReference>
<feature type="domain" description="Prolamin-like" evidence="11">
    <location>
        <begin position="51"/>
        <end position="114"/>
    </location>
</feature>
<feature type="signal peptide" evidence="10">
    <location>
        <begin position="1"/>
        <end position="25"/>
    </location>
</feature>
<evidence type="ECO:0000256" key="9">
    <source>
        <dbReference type="SAM" id="MobiDB-lite"/>
    </source>
</evidence>
<dbReference type="EMBL" id="JAXIOK010000020">
    <property type="protein sequence ID" value="KAK4747355.1"/>
    <property type="molecule type" value="Genomic_DNA"/>
</dbReference>
<evidence type="ECO:0000256" key="2">
    <source>
        <dbReference type="ARBA" id="ARBA00004613"/>
    </source>
</evidence>
<dbReference type="Proteomes" id="UP001345219">
    <property type="component" value="Chromosome 20"/>
</dbReference>
<keyword evidence="5" id="KW-0278">Fertilization</keyword>
<name>A0AAN7JKP6_9MYRT</name>
<feature type="region of interest" description="Disordered" evidence="9">
    <location>
        <begin position="116"/>
        <end position="141"/>
    </location>
</feature>
<protein>
    <recommendedName>
        <fullName evidence="11">Prolamin-like domain-containing protein</fullName>
    </recommendedName>
</protein>
<accession>A0AAN7JKP6</accession>
<keyword evidence="4 10" id="KW-0732">Signal</keyword>
<dbReference type="GO" id="GO:0080155">
    <property type="term" value="P:regulation of double fertilization forming a zygote and endosperm"/>
    <property type="evidence" value="ECO:0007669"/>
    <property type="project" value="UniProtKB-ARBA"/>
</dbReference>
<dbReference type="InterPro" id="IPR044711">
    <property type="entry name" value="EC11-15"/>
</dbReference>
<proteinExistence type="inferred from homology"/>
<keyword evidence="3" id="KW-0964">Secreted</keyword>
<evidence type="ECO:0000256" key="3">
    <source>
        <dbReference type="ARBA" id="ARBA00022525"/>
    </source>
</evidence>
<feature type="chain" id="PRO_5042994895" description="Prolamin-like domain-containing protein" evidence="10">
    <location>
        <begin position="26"/>
        <end position="141"/>
    </location>
</feature>
<dbReference type="GO" id="GO:0005576">
    <property type="term" value="C:extracellular region"/>
    <property type="evidence" value="ECO:0007669"/>
    <property type="project" value="UniProtKB-SubCell"/>
</dbReference>
<evidence type="ECO:0000256" key="8">
    <source>
        <dbReference type="ARBA" id="ARBA00034484"/>
    </source>
</evidence>
<evidence type="ECO:0000313" key="12">
    <source>
        <dbReference type="EMBL" id="KAK4747355.1"/>
    </source>
</evidence>
<organism evidence="12 13">
    <name type="scientific">Trapa incisa</name>
    <dbReference type="NCBI Taxonomy" id="236973"/>
    <lineage>
        <taxon>Eukaryota</taxon>
        <taxon>Viridiplantae</taxon>
        <taxon>Streptophyta</taxon>
        <taxon>Embryophyta</taxon>
        <taxon>Tracheophyta</taxon>
        <taxon>Spermatophyta</taxon>
        <taxon>Magnoliopsida</taxon>
        <taxon>eudicotyledons</taxon>
        <taxon>Gunneridae</taxon>
        <taxon>Pentapetalae</taxon>
        <taxon>rosids</taxon>
        <taxon>malvids</taxon>
        <taxon>Myrtales</taxon>
        <taxon>Lythraceae</taxon>
        <taxon>Trapa</taxon>
    </lineage>
</organism>
<evidence type="ECO:0000259" key="11">
    <source>
        <dbReference type="Pfam" id="PF05617"/>
    </source>
</evidence>
<dbReference type="PANTHER" id="PTHR35293:SF1">
    <property type="entry name" value="EGG CELL-SECRETED PROTEIN 1.5"/>
    <property type="match status" value="1"/>
</dbReference>
<dbReference type="Pfam" id="PF05617">
    <property type="entry name" value="Prolamin_like"/>
    <property type="match status" value="1"/>
</dbReference>